<evidence type="ECO:0000256" key="1">
    <source>
        <dbReference type="SAM" id="Coils"/>
    </source>
</evidence>
<dbReference type="RefSeq" id="WP_126615517.1">
    <property type="nucleotide sequence ID" value="NZ_CP034562.1"/>
</dbReference>
<keyword evidence="4" id="KW-1185">Reference proteome</keyword>
<name>A0A3S9P4Z0_9BACT</name>
<feature type="coiled-coil region" evidence="1">
    <location>
        <begin position="243"/>
        <end position="270"/>
    </location>
</feature>
<feature type="transmembrane region" description="Helical" evidence="2">
    <location>
        <begin position="221"/>
        <end position="239"/>
    </location>
</feature>
<keyword evidence="2" id="KW-0472">Membrane</keyword>
<dbReference type="EMBL" id="CP034562">
    <property type="protein sequence ID" value="AZQ63228.1"/>
    <property type="molecule type" value="Genomic_DNA"/>
</dbReference>
<gene>
    <name evidence="3" type="ORF">EI427_13545</name>
</gene>
<dbReference type="OrthoDB" id="982379at2"/>
<evidence type="ECO:0000313" key="4">
    <source>
        <dbReference type="Proteomes" id="UP000267268"/>
    </source>
</evidence>
<dbReference type="Proteomes" id="UP000267268">
    <property type="component" value="Chromosome 1"/>
</dbReference>
<keyword evidence="1" id="KW-0175">Coiled coil</keyword>
<evidence type="ECO:0000313" key="3">
    <source>
        <dbReference type="EMBL" id="AZQ63228.1"/>
    </source>
</evidence>
<keyword evidence="2" id="KW-0812">Transmembrane</keyword>
<organism evidence="3 4">
    <name type="scientific">Flammeovirga pectinis</name>
    <dbReference type="NCBI Taxonomy" id="2494373"/>
    <lineage>
        <taxon>Bacteria</taxon>
        <taxon>Pseudomonadati</taxon>
        <taxon>Bacteroidota</taxon>
        <taxon>Cytophagia</taxon>
        <taxon>Cytophagales</taxon>
        <taxon>Flammeovirgaceae</taxon>
        <taxon>Flammeovirga</taxon>
    </lineage>
</organism>
<keyword evidence="2" id="KW-1133">Transmembrane helix</keyword>
<dbReference type="KEGG" id="fll:EI427_13545"/>
<proteinExistence type="predicted"/>
<accession>A0A3S9P4Z0</accession>
<evidence type="ECO:0000256" key="2">
    <source>
        <dbReference type="SAM" id="Phobius"/>
    </source>
</evidence>
<sequence>MTINTFQKYTLGFNSSDKQKSTVWIKETSSDSLIFGTCIAEEDFSSHQKNHIETAFIESSKPQVSLKNAAKIVNENNGIDHTLIYLKDRRMWHSRNGKLRVFVYRQGRFLSPPHNKVSTVVPPFLLKEDDQLIIANASLFFNTDPKLLKEIFSSSLPQEIAERLISNSSVENETLVASVLPCEFLRDNTPSRHREKALSDVFPNEREVDERLANPSQQKNTIYNFIGFVLFALLIGIMYNQNKSNWKGDLKEKNKEIALLQKKLEKSDKIIESYNRYQRQHIKSISERNFDALDNERYRMYALFRDTRSKFNRTQVADKFNIYNPLAIEAKVVMDENWFIVPVKGSHLLQKGETLNYVAKMYYENEKEGIQLIQEFNPQVVEGHSIFLPFEQED</sequence>
<dbReference type="AlphaFoldDB" id="A0A3S9P4Z0"/>
<protein>
    <submittedName>
        <fullName evidence="3">Uncharacterized protein</fullName>
    </submittedName>
</protein>
<reference evidence="3 4" key="1">
    <citation type="submission" date="2018-12" db="EMBL/GenBank/DDBJ databases">
        <title>Flammeovirga pectinis sp. nov., isolated from the gut of the Korean scallop, Patinopecten yessoensis.</title>
        <authorList>
            <person name="Bae J.-W."/>
            <person name="Jeong Y.-S."/>
            <person name="Kang W."/>
        </authorList>
    </citation>
    <scope>NUCLEOTIDE SEQUENCE [LARGE SCALE GENOMIC DNA]</scope>
    <source>
        <strain evidence="3 4">L12M1</strain>
    </source>
</reference>